<evidence type="ECO:0000313" key="3">
    <source>
        <dbReference type="Proteomes" id="UP000886998"/>
    </source>
</evidence>
<dbReference type="Proteomes" id="UP000886998">
    <property type="component" value="Unassembled WGS sequence"/>
</dbReference>
<feature type="signal peptide" evidence="1">
    <location>
        <begin position="1"/>
        <end position="21"/>
    </location>
</feature>
<reference evidence="2" key="1">
    <citation type="submission" date="2020-08" db="EMBL/GenBank/DDBJ databases">
        <title>Multicomponent nature underlies the extraordinary mechanical properties of spider dragline silk.</title>
        <authorList>
            <person name="Kono N."/>
            <person name="Nakamura H."/>
            <person name="Mori M."/>
            <person name="Yoshida Y."/>
            <person name="Ohtoshi R."/>
            <person name="Malay A.D."/>
            <person name="Moran D.A.P."/>
            <person name="Tomita M."/>
            <person name="Numata K."/>
            <person name="Arakawa K."/>
        </authorList>
    </citation>
    <scope>NUCLEOTIDE SEQUENCE</scope>
</reference>
<comment type="caution">
    <text evidence="2">The sequence shown here is derived from an EMBL/GenBank/DDBJ whole genome shotgun (WGS) entry which is preliminary data.</text>
</comment>
<proteinExistence type="predicted"/>
<dbReference type="OrthoDB" id="6466739at2759"/>
<name>A0A8X7C0I2_9ARAC</name>
<feature type="chain" id="PRO_5036481300" evidence="1">
    <location>
        <begin position="22"/>
        <end position="139"/>
    </location>
</feature>
<organism evidence="2 3">
    <name type="scientific">Trichonephila inaurata madagascariensis</name>
    <dbReference type="NCBI Taxonomy" id="2747483"/>
    <lineage>
        <taxon>Eukaryota</taxon>
        <taxon>Metazoa</taxon>
        <taxon>Ecdysozoa</taxon>
        <taxon>Arthropoda</taxon>
        <taxon>Chelicerata</taxon>
        <taxon>Arachnida</taxon>
        <taxon>Araneae</taxon>
        <taxon>Araneomorphae</taxon>
        <taxon>Entelegynae</taxon>
        <taxon>Araneoidea</taxon>
        <taxon>Nephilidae</taxon>
        <taxon>Trichonephila</taxon>
        <taxon>Trichonephila inaurata</taxon>
    </lineage>
</organism>
<evidence type="ECO:0000256" key="1">
    <source>
        <dbReference type="SAM" id="SignalP"/>
    </source>
</evidence>
<keyword evidence="3" id="KW-1185">Reference proteome</keyword>
<keyword evidence="1" id="KW-0732">Signal</keyword>
<accession>A0A8X7C0I2</accession>
<protein>
    <submittedName>
        <fullName evidence="2">Uncharacterized protein</fullName>
    </submittedName>
</protein>
<dbReference type="EMBL" id="BMAV01006990">
    <property type="protein sequence ID" value="GFY49382.1"/>
    <property type="molecule type" value="Genomic_DNA"/>
</dbReference>
<dbReference type="AlphaFoldDB" id="A0A8X7C0I2"/>
<sequence length="139" mass="13935">MDLQYGLVFCLAATCIKLGEGAPQYGPPMGMPMGPPPMGGMMPMGQPGMPMGPPMGGGGGYNNYPGNIFFLCFVCCLLMTEGAPQLPGGMQIPGLDFLRGIGFTADALVNGRAGLTGGNGGGPGFSFDFGGNAGIGFTG</sequence>
<gene>
    <name evidence="2" type="ORF">TNIN_402351</name>
</gene>
<evidence type="ECO:0000313" key="2">
    <source>
        <dbReference type="EMBL" id="GFY49382.1"/>
    </source>
</evidence>